<evidence type="ECO:0000256" key="1">
    <source>
        <dbReference type="SAM" id="MobiDB-lite"/>
    </source>
</evidence>
<evidence type="ECO:0000313" key="2">
    <source>
        <dbReference type="EMBL" id="KEA64595.1"/>
    </source>
</evidence>
<sequence length="65" mass="7685">MFSRYEGDERRKSIIDRRSDAEKRRRMEERGNLLSISPYGRRHTDIPVDVDIDLVAEKLKVLKAP</sequence>
<feature type="region of interest" description="Disordered" evidence="1">
    <location>
        <begin position="1"/>
        <end position="30"/>
    </location>
</feature>
<dbReference type="eggNOG" id="ENOG5033P6A">
    <property type="taxonomic scope" value="Bacteria"/>
</dbReference>
<proteinExistence type="predicted"/>
<dbReference type="PATRIC" id="fig|1232683.4.peg.1038"/>
<organism evidence="2 3">
    <name type="scientific">Marinobacterium lacunae</name>
    <dbReference type="NCBI Taxonomy" id="1232683"/>
    <lineage>
        <taxon>Bacteria</taxon>
        <taxon>Pseudomonadati</taxon>
        <taxon>Pseudomonadota</taxon>
        <taxon>Gammaproteobacteria</taxon>
        <taxon>Oceanospirillales</taxon>
        <taxon>Oceanospirillaceae</taxon>
        <taxon>Marinobacterium</taxon>
    </lineage>
</organism>
<dbReference type="Proteomes" id="UP000028252">
    <property type="component" value="Unassembled WGS sequence"/>
</dbReference>
<comment type="caution">
    <text evidence="2">The sequence shown here is derived from an EMBL/GenBank/DDBJ whole genome shotgun (WGS) entry which is preliminary data.</text>
</comment>
<gene>
    <name evidence="2" type="ORF">ADIMK_1048</name>
</gene>
<evidence type="ECO:0000313" key="3">
    <source>
        <dbReference type="Proteomes" id="UP000028252"/>
    </source>
</evidence>
<keyword evidence="3" id="KW-1185">Reference proteome</keyword>
<accession>A0A081G1E0</accession>
<dbReference type="AlphaFoldDB" id="A0A081G1E0"/>
<dbReference type="EMBL" id="JMQN01000015">
    <property type="protein sequence ID" value="KEA64595.1"/>
    <property type="molecule type" value="Genomic_DNA"/>
</dbReference>
<protein>
    <submittedName>
        <fullName evidence="2">Uncharacterized protein</fullName>
    </submittedName>
</protein>
<name>A0A081G1E0_9GAMM</name>
<reference evidence="2 3" key="1">
    <citation type="submission" date="2014-04" db="EMBL/GenBank/DDBJ databases">
        <title>Marinobacterium kochiensis sp. nov., isolated from sediment sample collected from Kochi backwaters in Kerala, India.</title>
        <authorList>
            <person name="Singh A."/>
            <person name="Pinnaka A.K."/>
        </authorList>
    </citation>
    <scope>NUCLEOTIDE SEQUENCE [LARGE SCALE GENOMIC DNA]</scope>
    <source>
        <strain evidence="2 3">AK27</strain>
    </source>
</reference>